<proteinExistence type="predicted"/>
<keyword evidence="2" id="KW-1185">Reference proteome</keyword>
<comment type="caution">
    <text evidence="1">The sequence shown here is derived from an EMBL/GenBank/DDBJ whole genome shotgun (WGS) entry which is preliminary data.</text>
</comment>
<dbReference type="Proteomes" id="UP001615550">
    <property type="component" value="Unassembled WGS sequence"/>
</dbReference>
<sequence length="166" mass="19472">MFTEIQLGLYETSKDFIFTRLTNLVNRSHEGGEASVKAFFFQLKVALEYNKTYTDYIGQIFYPSYPEIKLFFSGLNDLLHANAPEHVFITSISDPRFFSEEKNNPEYKKKLLTEFSKNLRQDVRDWYTEEFKKTEIKDADMADLHSRYHAEFINSLAGKSNKTSFS</sequence>
<gene>
    <name evidence="1" type="ORF">ACD661_06465</name>
</gene>
<evidence type="ECO:0000313" key="2">
    <source>
        <dbReference type="Proteomes" id="UP001615550"/>
    </source>
</evidence>
<protein>
    <submittedName>
        <fullName evidence="1">Uncharacterized protein</fullName>
    </submittedName>
</protein>
<organism evidence="1 2">
    <name type="scientific">Legionella lytica</name>
    <dbReference type="NCBI Taxonomy" id="96232"/>
    <lineage>
        <taxon>Bacteria</taxon>
        <taxon>Pseudomonadati</taxon>
        <taxon>Pseudomonadota</taxon>
        <taxon>Gammaproteobacteria</taxon>
        <taxon>Legionellales</taxon>
        <taxon>Legionellaceae</taxon>
        <taxon>Legionella</taxon>
    </lineage>
</organism>
<dbReference type="EMBL" id="JBGORX010000001">
    <property type="protein sequence ID" value="MFJ1268193.1"/>
    <property type="molecule type" value="Genomic_DNA"/>
</dbReference>
<evidence type="ECO:0000313" key="1">
    <source>
        <dbReference type="EMBL" id="MFJ1268193.1"/>
    </source>
</evidence>
<dbReference type="RefSeq" id="WP_400187009.1">
    <property type="nucleotide sequence ID" value="NZ_JBGORX010000001.1"/>
</dbReference>
<accession>A0ABW8D676</accession>
<name>A0ABW8D676_9GAMM</name>
<reference evidence="1 2" key="1">
    <citation type="submission" date="2024-08" db="EMBL/GenBank/DDBJ databases">
        <title>Draft Genome Sequence of Legionella lytica strain DSB2004, Isolated From a Fire Sprinkler System.</title>
        <authorList>
            <person name="Everhart A.D."/>
            <person name="Kidane D.T."/>
            <person name="Farone A.L."/>
            <person name="Farone M.B."/>
        </authorList>
    </citation>
    <scope>NUCLEOTIDE SEQUENCE [LARGE SCALE GENOMIC DNA]</scope>
    <source>
        <strain evidence="1 2">DSB2004</strain>
    </source>
</reference>